<dbReference type="AlphaFoldDB" id="A0A371EK27"/>
<feature type="non-terminal residue" evidence="5">
    <location>
        <position position="1"/>
    </location>
</feature>
<comment type="caution">
    <text evidence="5">The sequence shown here is derived from an EMBL/GenBank/DDBJ whole genome shotgun (WGS) entry which is preliminary data.</text>
</comment>
<accession>A0A371EK27</accession>
<organism evidence="5 6">
    <name type="scientific">Mucuna pruriens</name>
    <name type="common">Velvet bean</name>
    <name type="synonym">Dolichos pruriens</name>
    <dbReference type="NCBI Taxonomy" id="157652"/>
    <lineage>
        <taxon>Eukaryota</taxon>
        <taxon>Viridiplantae</taxon>
        <taxon>Streptophyta</taxon>
        <taxon>Embryophyta</taxon>
        <taxon>Tracheophyta</taxon>
        <taxon>Spermatophyta</taxon>
        <taxon>Magnoliopsida</taxon>
        <taxon>eudicotyledons</taxon>
        <taxon>Gunneridae</taxon>
        <taxon>Pentapetalae</taxon>
        <taxon>rosids</taxon>
        <taxon>fabids</taxon>
        <taxon>Fabales</taxon>
        <taxon>Fabaceae</taxon>
        <taxon>Papilionoideae</taxon>
        <taxon>50 kb inversion clade</taxon>
        <taxon>NPAAA clade</taxon>
        <taxon>indigoferoid/millettioid clade</taxon>
        <taxon>Phaseoleae</taxon>
        <taxon>Mucuna</taxon>
    </lineage>
</organism>
<dbReference type="GO" id="GO:0030570">
    <property type="term" value="F:pectate lyase activity"/>
    <property type="evidence" value="ECO:0007669"/>
    <property type="project" value="InterPro"/>
</dbReference>
<dbReference type="PANTHER" id="PTHR31683:SF184">
    <property type="entry name" value="PECTATE LYASE"/>
    <property type="match status" value="1"/>
</dbReference>
<reference evidence="5" key="1">
    <citation type="submission" date="2018-05" db="EMBL/GenBank/DDBJ databases">
        <title>Draft genome of Mucuna pruriens seed.</title>
        <authorList>
            <person name="Nnadi N.E."/>
            <person name="Vos R."/>
            <person name="Hasami M.H."/>
            <person name="Devisetty U.K."/>
            <person name="Aguiy J.C."/>
        </authorList>
    </citation>
    <scope>NUCLEOTIDE SEQUENCE [LARGE SCALE GENOMIC DNA]</scope>
    <source>
        <strain evidence="5">JCA_2017</strain>
    </source>
</reference>
<evidence type="ECO:0000256" key="2">
    <source>
        <dbReference type="ARBA" id="ARBA00022512"/>
    </source>
</evidence>
<name>A0A371EK27_MUCPR</name>
<evidence type="ECO:0000259" key="4">
    <source>
        <dbReference type="SMART" id="SM00656"/>
    </source>
</evidence>
<dbReference type="InterPro" id="IPR002022">
    <property type="entry name" value="Pec_lyase"/>
</dbReference>
<dbReference type="EMBL" id="QJKJ01013455">
    <property type="protein sequence ID" value="RDX66387.1"/>
    <property type="molecule type" value="Genomic_DNA"/>
</dbReference>
<comment type="subcellular location">
    <subcellularLocation>
        <location evidence="1">Secreted</location>
        <location evidence="1">Cell wall</location>
    </subcellularLocation>
</comment>
<dbReference type="Gene3D" id="2.160.20.10">
    <property type="entry name" value="Single-stranded right-handed beta-helix, Pectin lyase-like"/>
    <property type="match status" value="1"/>
</dbReference>
<dbReference type="Proteomes" id="UP000257109">
    <property type="component" value="Unassembled WGS sequence"/>
</dbReference>
<dbReference type="SUPFAM" id="SSF51126">
    <property type="entry name" value="Pectin lyase-like"/>
    <property type="match status" value="1"/>
</dbReference>
<keyword evidence="2" id="KW-0134">Cell wall</keyword>
<proteinExistence type="predicted"/>
<evidence type="ECO:0000256" key="1">
    <source>
        <dbReference type="ARBA" id="ARBA00004191"/>
    </source>
</evidence>
<dbReference type="InterPro" id="IPR011050">
    <property type="entry name" value="Pectin_lyase_fold/virulence"/>
</dbReference>
<dbReference type="SMART" id="SM00656">
    <property type="entry name" value="Amb_all"/>
    <property type="match status" value="1"/>
</dbReference>
<evidence type="ECO:0000313" key="6">
    <source>
        <dbReference type="Proteomes" id="UP000257109"/>
    </source>
</evidence>
<protein>
    <submittedName>
        <fullName evidence="5">Pectate lyase 3</fullName>
    </submittedName>
</protein>
<gene>
    <name evidence="5" type="primary">AT59</name>
    <name evidence="5" type="ORF">CR513_54842</name>
</gene>
<dbReference type="OrthoDB" id="1637350at2759"/>
<evidence type="ECO:0000313" key="5">
    <source>
        <dbReference type="EMBL" id="RDX66387.1"/>
    </source>
</evidence>
<dbReference type="STRING" id="157652.A0A371EK27"/>
<feature type="domain" description="Pectate lyase" evidence="4">
    <location>
        <begin position="1"/>
        <end position="123"/>
    </location>
</feature>
<evidence type="ECO:0000256" key="3">
    <source>
        <dbReference type="ARBA" id="ARBA00023239"/>
    </source>
</evidence>
<dbReference type="InterPro" id="IPR045032">
    <property type="entry name" value="PEL"/>
</dbReference>
<keyword evidence="6" id="KW-1185">Reference proteome</keyword>
<keyword evidence="3 5" id="KW-0456">Lyase</keyword>
<dbReference type="InterPro" id="IPR012334">
    <property type="entry name" value="Pectin_lyas_fold"/>
</dbReference>
<keyword evidence="2" id="KW-0964">Secreted</keyword>
<dbReference type="PANTHER" id="PTHR31683">
    <property type="entry name" value="PECTATE LYASE 18-RELATED"/>
    <property type="match status" value="1"/>
</dbReference>
<sequence>MIIELRQELLISSNKIIEGHGVNYVNNVIIHGIHIKKIVPKDGGMIRDSYTHFGLRIRSNVNAISIFGASNIWIDHVSLSNSANSLINVIMDSTAITISNCHMIKHNNVILFGAKYQHQAIMS</sequence>